<evidence type="ECO:0000313" key="8">
    <source>
        <dbReference type="Proteomes" id="UP001558652"/>
    </source>
</evidence>
<gene>
    <name evidence="7" type="ORF">AAG570_004478</name>
</gene>
<keyword evidence="4 5" id="KW-0472">Membrane</keyword>
<feature type="transmembrane region" description="Helical" evidence="5">
    <location>
        <begin position="32"/>
        <end position="55"/>
    </location>
</feature>
<dbReference type="PANTHER" id="PTHR22950">
    <property type="entry name" value="AMINO ACID TRANSPORTER"/>
    <property type="match status" value="1"/>
</dbReference>
<dbReference type="Proteomes" id="UP001558652">
    <property type="component" value="Unassembled WGS sequence"/>
</dbReference>
<feature type="non-terminal residue" evidence="7">
    <location>
        <position position="1"/>
    </location>
</feature>
<dbReference type="Pfam" id="PF01490">
    <property type="entry name" value="Aa_trans"/>
    <property type="match status" value="1"/>
</dbReference>
<evidence type="ECO:0000256" key="3">
    <source>
        <dbReference type="ARBA" id="ARBA00022989"/>
    </source>
</evidence>
<reference evidence="7 8" key="1">
    <citation type="submission" date="2024-07" db="EMBL/GenBank/DDBJ databases">
        <title>Chromosome-level genome assembly of the water stick insect Ranatra chinensis (Heteroptera: Nepidae).</title>
        <authorList>
            <person name="Liu X."/>
        </authorList>
    </citation>
    <scope>NUCLEOTIDE SEQUENCE [LARGE SCALE GENOMIC DNA]</scope>
    <source>
        <strain evidence="7">Cailab_2021Rc</strain>
        <tissue evidence="7">Muscle</tissue>
    </source>
</reference>
<feature type="transmembrane region" description="Helical" evidence="5">
    <location>
        <begin position="200"/>
        <end position="219"/>
    </location>
</feature>
<feature type="transmembrane region" description="Helical" evidence="5">
    <location>
        <begin position="160"/>
        <end position="180"/>
    </location>
</feature>
<evidence type="ECO:0000313" key="7">
    <source>
        <dbReference type="EMBL" id="KAL1117151.1"/>
    </source>
</evidence>
<dbReference type="EMBL" id="JBFDAA010000016">
    <property type="protein sequence ID" value="KAL1117151.1"/>
    <property type="molecule type" value="Genomic_DNA"/>
</dbReference>
<organism evidence="7 8">
    <name type="scientific">Ranatra chinensis</name>
    <dbReference type="NCBI Taxonomy" id="642074"/>
    <lineage>
        <taxon>Eukaryota</taxon>
        <taxon>Metazoa</taxon>
        <taxon>Ecdysozoa</taxon>
        <taxon>Arthropoda</taxon>
        <taxon>Hexapoda</taxon>
        <taxon>Insecta</taxon>
        <taxon>Pterygota</taxon>
        <taxon>Neoptera</taxon>
        <taxon>Paraneoptera</taxon>
        <taxon>Hemiptera</taxon>
        <taxon>Heteroptera</taxon>
        <taxon>Panheteroptera</taxon>
        <taxon>Nepomorpha</taxon>
        <taxon>Nepidae</taxon>
        <taxon>Ranatrinae</taxon>
        <taxon>Ranatra</taxon>
    </lineage>
</organism>
<evidence type="ECO:0000256" key="2">
    <source>
        <dbReference type="ARBA" id="ARBA00022692"/>
    </source>
</evidence>
<keyword evidence="2 5" id="KW-0812">Transmembrane</keyword>
<protein>
    <recommendedName>
        <fullName evidence="6">Amino acid transporter transmembrane domain-containing protein</fullName>
    </recommendedName>
</protein>
<feature type="transmembrane region" description="Helical" evidence="5">
    <location>
        <begin position="231"/>
        <end position="254"/>
    </location>
</feature>
<comment type="caution">
    <text evidence="7">The sequence shown here is derived from an EMBL/GenBank/DDBJ whole genome shotgun (WGS) entry which is preliminary data.</text>
</comment>
<dbReference type="AlphaFoldDB" id="A0ABD0Y100"/>
<comment type="subcellular location">
    <subcellularLocation>
        <location evidence="1">Membrane</location>
        <topology evidence="1">Multi-pass membrane protein</topology>
    </subcellularLocation>
</comment>
<dbReference type="PANTHER" id="PTHR22950:SF349">
    <property type="entry name" value="AMINO ACID TRANSPORTER TRANSMEMBRANE DOMAIN-CONTAINING PROTEIN"/>
    <property type="match status" value="1"/>
</dbReference>
<feature type="transmembrane region" description="Helical" evidence="5">
    <location>
        <begin position="93"/>
        <end position="115"/>
    </location>
</feature>
<keyword evidence="3 5" id="KW-1133">Transmembrane helix</keyword>
<evidence type="ECO:0000259" key="6">
    <source>
        <dbReference type="Pfam" id="PF01490"/>
    </source>
</evidence>
<evidence type="ECO:0000256" key="5">
    <source>
        <dbReference type="SAM" id="Phobius"/>
    </source>
</evidence>
<proteinExistence type="predicted"/>
<evidence type="ECO:0000256" key="4">
    <source>
        <dbReference type="ARBA" id="ARBA00023136"/>
    </source>
</evidence>
<keyword evidence="8" id="KW-1185">Reference proteome</keyword>
<evidence type="ECO:0000256" key="1">
    <source>
        <dbReference type="ARBA" id="ARBA00004141"/>
    </source>
</evidence>
<sequence length="276" mass="30419">IFSYWDTLVHLFKGAVGTGILSLPIAFSESGYAMGIFGVLITTYFSTYSAYILAVSAVELCKRHRVPTMSYQTTAYTAFKDGPKFAKPFATTILHVCNLFLLISQIGSACVYMTFIAENAKAVTDVYLGEWDLRLMKLWCALPLLAVSSIRNLKYLAPFSTLGSVTVISGCAVVFYYMFIDLPPISSRMAFGDFRDFPKFFGTVFFATGCISLVLPLQNEMKNPESFTKPLGVLNVGSAAVALLYTMFGFLGYIRWGKDAEGSVTLNLPADHMCVH</sequence>
<name>A0ABD0Y100_9HEMI</name>
<dbReference type="GO" id="GO:0016020">
    <property type="term" value="C:membrane"/>
    <property type="evidence" value="ECO:0007669"/>
    <property type="project" value="UniProtKB-SubCell"/>
</dbReference>
<accession>A0ABD0Y100</accession>
<dbReference type="InterPro" id="IPR013057">
    <property type="entry name" value="AA_transpt_TM"/>
</dbReference>
<feature type="domain" description="Amino acid transporter transmembrane" evidence="6">
    <location>
        <begin position="3"/>
        <end position="271"/>
    </location>
</feature>